<dbReference type="Pfam" id="PF08238">
    <property type="entry name" value="Sel1"/>
    <property type="match status" value="8"/>
</dbReference>
<keyword evidence="8" id="KW-0046">Antibiotic resistance</keyword>
<dbReference type="SMART" id="SM00671">
    <property type="entry name" value="SEL1"/>
    <property type="match status" value="10"/>
</dbReference>
<evidence type="ECO:0000256" key="4">
    <source>
        <dbReference type="ARBA" id="ARBA00022737"/>
    </source>
</evidence>
<evidence type="ECO:0000256" key="2">
    <source>
        <dbReference type="ARBA" id="ARBA00008486"/>
    </source>
</evidence>
<protein>
    <recommendedName>
        <fullName evidence="3">beta-lactamase</fullName>
        <ecNumber evidence="3">3.5.2.6</ecNumber>
    </recommendedName>
</protein>
<keyword evidence="10" id="KW-0812">Transmembrane</keyword>
<keyword evidence="9" id="KW-0175">Coiled coil</keyword>
<keyword evidence="4" id="KW-0677">Repeat</keyword>
<dbReference type="InterPro" id="IPR011990">
    <property type="entry name" value="TPR-like_helical_dom_sf"/>
</dbReference>
<dbReference type="PANTHER" id="PTHR13891">
    <property type="entry name" value="CYTOCHROME C OXIDASE ASSEMBLY FACTOR 7"/>
    <property type="match status" value="1"/>
</dbReference>
<evidence type="ECO:0000313" key="13">
    <source>
        <dbReference type="Proteomes" id="UP000016625"/>
    </source>
</evidence>
<dbReference type="SUPFAM" id="SSF81901">
    <property type="entry name" value="HCP-like"/>
    <property type="match status" value="3"/>
</dbReference>
<dbReference type="Pfam" id="PF12773">
    <property type="entry name" value="DZR"/>
    <property type="match status" value="1"/>
</dbReference>
<dbReference type="EMBL" id="ANNJ01000005">
    <property type="protein sequence ID" value="ERJ32112.1"/>
    <property type="molecule type" value="Genomic_DNA"/>
</dbReference>
<reference evidence="12 13" key="1">
    <citation type="journal article" date="2013" name="BMC Genomics">
        <title>Comparative genomics of Campylobacter concisus isolates reveals genetic diversity and provides insights into disease association.</title>
        <authorList>
            <person name="Deshpande N.P."/>
            <person name="Kaakoush N.O."/>
            <person name="Wilkins M.R."/>
            <person name="Mitchell H.M."/>
        </authorList>
    </citation>
    <scope>NUCLEOTIDE SEQUENCE [LARGE SCALE GENOMIC DNA]</scope>
    <source>
        <strain evidence="12 13">UNSW2</strain>
    </source>
</reference>
<evidence type="ECO:0000256" key="5">
    <source>
        <dbReference type="ARBA" id="ARBA00022801"/>
    </source>
</evidence>
<dbReference type="PANTHER" id="PTHR13891:SF1">
    <property type="entry name" value="CYTOCHROME C OXIDASE ASSEMBLY FACTOR 7"/>
    <property type="match status" value="1"/>
</dbReference>
<dbReference type="Proteomes" id="UP000016625">
    <property type="component" value="Unassembled WGS sequence"/>
</dbReference>
<name>U2FN61_9BACT</name>
<feature type="coiled-coil region" evidence="9">
    <location>
        <begin position="62"/>
        <end position="127"/>
    </location>
</feature>
<dbReference type="RefSeq" id="WP_021092597.1">
    <property type="nucleotide sequence ID" value="NZ_ANNJ01000005.1"/>
</dbReference>
<dbReference type="InterPro" id="IPR006597">
    <property type="entry name" value="Sel1-like"/>
</dbReference>
<evidence type="ECO:0000256" key="6">
    <source>
        <dbReference type="ARBA" id="ARBA00022803"/>
    </source>
</evidence>
<comment type="similarity">
    <text evidence="2">Belongs to the hcp beta-lactamase family.</text>
</comment>
<comment type="caution">
    <text evidence="12">The sequence shown here is derived from an EMBL/GenBank/DDBJ whole genome shotgun (WGS) entry which is preliminary data.</text>
</comment>
<dbReference type="AlphaFoldDB" id="U2FN61"/>
<proteinExistence type="inferred from homology"/>
<dbReference type="EC" id="3.5.2.6" evidence="3"/>
<dbReference type="Gene3D" id="1.25.40.10">
    <property type="entry name" value="Tetratricopeptide repeat domain"/>
    <property type="match status" value="4"/>
</dbReference>
<feature type="transmembrane region" description="Helical" evidence="10">
    <location>
        <begin position="134"/>
        <end position="154"/>
    </location>
</feature>
<evidence type="ECO:0000256" key="8">
    <source>
        <dbReference type="ARBA" id="ARBA00023251"/>
    </source>
</evidence>
<dbReference type="GO" id="GO:0008800">
    <property type="term" value="F:beta-lactamase activity"/>
    <property type="evidence" value="ECO:0007669"/>
    <property type="project" value="UniProtKB-EC"/>
</dbReference>
<evidence type="ECO:0000313" key="12">
    <source>
        <dbReference type="EMBL" id="ERJ32112.1"/>
    </source>
</evidence>
<keyword evidence="10" id="KW-0472">Membrane</keyword>
<evidence type="ECO:0000259" key="11">
    <source>
        <dbReference type="Pfam" id="PF12773"/>
    </source>
</evidence>
<gene>
    <name evidence="12" type="ORF">UNSW2_430</name>
</gene>
<dbReference type="InterPro" id="IPR025874">
    <property type="entry name" value="DZR"/>
</dbReference>
<comment type="catalytic activity">
    <reaction evidence="1">
        <text>a beta-lactam + H2O = a substituted beta-amino acid</text>
        <dbReference type="Rhea" id="RHEA:20401"/>
        <dbReference type="ChEBI" id="CHEBI:15377"/>
        <dbReference type="ChEBI" id="CHEBI:35627"/>
        <dbReference type="ChEBI" id="CHEBI:140347"/>
        <dbReference type="EC" id="3.5.2.6"/>
    </reaction>
</comment>
<sequence length="658" mass="74636">MNNNLVKCPFCAEEIEKDLEFCPICDTQLKTQCPFCKEEVKTNATKCRFCGETLHFMPKTKKEIIKEQEESERKRLQKLEEEAREEQLRKEKEEEAIRLREQRQRELEEARLAEEAKKRENKEQLKKHIKNYKFIYAISIFILAVAVASAFIFLGNPSRYGIYSLENECENQNGDSCMKLAYFYKKKYDTAAAKLYADKAISLLKEKCKSDPKACYQLGLLYEHGDYQTSSFTLEKIKNVDYKEAYEYYKTSCKSDNAQACDRQKALEDDAKIACDIGISDGCIKLAKDYEQKNDLEHANEIYTKLCNNNNKEACKALAGNLLKGNPSEKNIKVAYEIYKKVDASKANTVFNGEHGCLLNNSLACFELGLEYSNKGDYKKANEYYEMGCNLGNGESCTNLGANYQTGKGVLVDIDKAKEFYQKACDIKDGFACQNLAFVYYIVEEKIDSAAINFEKACNLGMAKSCGYASELFKDDANIFKDLKKAIEFAKKGCDLKDGKSCFILGAGYGEGEGIKKDLKEANKYYQKACDLNNDADGCASLGYNYKYGYGITKDLTLANKYNQKACDAGSGRGCNYLGVNYRDGAGFEKNMQNAYSYFKKSCYDYNYARGCTNLGEILCKYGNYTNAKQEAQDALNKAYYKLGDKKALDILNQCFSY</sequence>
<evidence type="ECO:0000256" key="9">
    <source>
        <dbReference type="SAM" id="Coils"/>
    </source>
</evidence>
<dbReference type="InterPro" id="IPR040239">
    <property type="entry name" value="HcpB-like"/>
</dbReference>
<evidence type="ECO:0000256" key="7">
    <source>
        <dbReference type="ARBA" id="ARBA00023157"/>
    </source>
</evidence>
<organism evidence="12 13">
    <name type="scientific">Campylobacter concisus UNSW2</name>
    <dbReference type="NCBI Taxonomy" id="1242965"/>
    <lineage>
        <taxon>Bacteria</taxon>
        <taxon>Pseudomonadati</taxon>
        <taxon>Campylobacterota</taxon>
        <taxon>Epsilonproteobacteria</taxon>
        <taxon>Campylobacterales</taxon>
        <taxon>Campylobacteraceae</taxon>
        <taxon>Campylobacter</taxon>
    </lineage>
</organism>
<evidence type="ECO:0000256" key="3">
    <source>
        <dbReference type="ARBA" id="ARBA00012865"/>
    </source>
</evidence>
<keyword evidence="6" id="KW-0802">TPR repeat</keyword>
<dbReference type="GO" id="GO:0046677">
    <property type="term" value="P:response to antibiotic"/>
    <property type="evidence" value="ECO:0007669"/>
    <property type="project" value="UniProtKB-KW"/>
</dbReference>
<evidence type="ECO:0000256" key="10">
    <source>
        <dbReference type="SAM" id="Phobius"/>
    </source>
</evidence>
<keyword evidence="10" id="KW-1133">Transmembrane helix</keyword>
<evidence type="ECO:0000256" key="1">
    <source>
        <dbReference type="ARBA" id="ARBA00001526"/>
    </source>
</evidence>
<keyword evidence="7" id="KW-1015">Disulfide bond</keyword>
<feature type="domain" description="DZANK-type" evidence="11">
    <location>
        <begin position="8"/>
        <end position="51"/>
    </location>
</feature>
<keyword evidence="5" id="KW-0378">Hydrolase</keyword>
<accession>U2FN61</accession>
<dbReference type="CDD" id="cd22249">
    <property type="entry name" value="UDM1_RNF168_RNF169-like"/>
    <property type="match status" value="1"/>
</dbReference>
<dbReference type="PATRIC" id="fig|1242965.3.peg.704"/>